<feature type="signal peptide" evidence="8">
    <location>
        <begin position="1"/>
        <end position="28"/>
    </location>
</feature>
<keyword evidence="4" id="KW-0378">Hydrolase</keyword>
<dbReference type="PROSITE" id="PS50231">
    <property type="entry name" value="RICIN_B_LECTIN"/>
    <property type="match status" value="1"/>
</dbReference>
<dbReference type="GO" id="GO:0006508">
    <property type="term" value="P:proteolysis"/>
    <property type="evidence" value="ECO:0007669"/>
    <property type="project" value="UniProtKB-KW"/>
</dbReference>
<keyword evidence="6" id="KW-0482">Metalloprotease</keyword>
<dbReference type="AlphaFoldDB" id="A0A1G6GZW6"/>
<evidence type="ECO:0000256" key="5">
    <source>
        <dbReference type="ARBA" id="ARBA00022833"/>
    </source>
</evidence>
<keyword evidence="11" id="KW-1185">Reference proteome</keyword>
<proteinExistence type="predicted"/>
<dbReference type="InterPro" id="IPR035992">
    <property type="entry name" value="Ricin_B-like_lectins"/>
</dbReference>
<protein>
    <submittedName>
        <fullName evidence="10">Ricin-type beta-trefoil lectin domain-containing protein</fullName>
    </submittedName>
</protein>
<feature type="compositionally biased region" description="Low complexity" evidence="7">
    <location>
        <begin position="138"/>
        <end position="163"/>
    </location>
</feature>
<dbReference type="Pfam" id="PF00652">
    <property type="entry name" value="Ricin_B_lectin"/>
    <property type="match status" value="1"/>
</dbReference>
<keyword evidence="8" id="KW-0732">Signal</keyword>
<feature type="compositionally biased region" description="Polar residues" evidence="7">
    <location>
        <begin position="30"/>
        <end position="48"/>
    </location>
</feature>
<feature type="chain" id="PRO_5011672071" evidence="8">
    <location>
        <begin position="29"/>
        <end position="1041"/>
    </location>
</feature>
<feature type="compositionally biased region" description="Pro residues" evidence="7">
    <location>
        <begin position="164"/>
        <end position="180"/>
    </location>
</feature>
<feature type="compositionally biased region" description="Polar residues" evidence="7">
    <location>
        <begin position="128"/>
        <end position="137"/>
    </location>
</feature>
<evidence type="ECO:0000256" key="2">
    <source>
        <dbReference type="ARBA" id="ARBA00022670"/>
    </source>
</evidence>
<organism evidence="10 11">
    <name type="scientific">Sanguibacter gelidistatuariae</name>
    <dbReference type="NCBI Taxonomy" id="1814289"/>
    <lineage>
        <taxon>Bacteria</taxon>
        <taxon>Bacillati</taxon>
        <taxon>Actinomycetota</taxon>
        <taxon>Actinomycetes</taxon>
        <taxon>Micrococcales</taxon>
        <taxon>Sanguibacteraceae</taxon>
        <taxon>Sanguibacter</taxon>
    </lineage>
</organism>
<dbReference type="Proteomes" id="UP000199039">
    <property type="component" value="Unassembled WGS sequence"/>
</dbReference>
<dbReference type="GO" id="GO:0004222">
    <property type="term" value="F:metalloendopeptidase activity"/>
    <property type="evidence" value="ECO:0007669"/>
    <property type="project" value="InterPro"/>
</dbReference>
<name>A0A1G6GZW6_9MICO</name>
<dbReference type="PANTHER" id="PTHR39540:SF1">
    <property type="entry name" value="DICTOMALLEIN-1-RELATED"/>
    <property type="match status" value="1"/>
</dbReference>
<keyword evidence="3" id="KW-0479">Metal-binding</keyword>
<dbReference type="Pfam" id="PF10462">
    <property type="entry name" value="Peptidase_M66"/>
    <property type="match status" value="1"/>
</dbReference>
<reference evidence="10 11" key="1">
    <citation type="submission" date="2016-09" db="EMBL/GenBank/DDBJ databases">
        <authorList>
            <person name="Capua I."/>
            <person name="De Benedictis P."/>
            <person name="Joannis T."/>
            <person name="Lombin L.H."/>
            <person name="Cattoli G."/>
        </authorList>
    </citation>
    <scope>NUCLEOTIDE SEQUENCE [LARGE SCALE GENOMIC DNA]</scope>
    <source>
        <strain evidence="10 11">ISLP-3</strain>
    </source>
</reference>
<dbReference type="STRING" id="1814289.SAMN05216410_0607"/>
<gene>
    <name evidence="10" type="ORF">SAMN05216410_0607</name>
</gene>
<evidence type="ECO:0000256" key="7">
    <source>
        <dbReference type="SAM" id="MobiDB-lite"/>
    </source>
</evidence>
<dbReference type="SMART" id="SM00458">
    <property type="entry name" value="RICIN"/>
    <property type="match status" value="1"/>
</dbReference>
<comment type="cofactor">
    <cofactor evidence="1">
        <name>Zn(2+)</name>
        <dbReference type="ChEBI" id="CHEBI:29105"/>
    </cofactor>
</comment>
<feature type="domain" description="Peptidase M66" evidence="9">
    <location>
        <begin position="351"/>
        <end position="620"/>
    </location>
</feature>
<feature type="region of interest" description="Disordered" evidence="7">
    <location>
        <begin position="30"/>
        <end position="185"/>
    </location>
</feature>
<evidence type="ECO:0000256" key="4">
    <source>
        <dbReference type="ARBA" id="ARBA00022801"/>
    </source>
</evidence>
<evidence type="ECO:0000256" key="1">
    <source>
        <dbReference type="ARBA" id="ARBA00001947"/>
    </source>
</evidence>
<dbReference type="PANTHER" id="PTHR39540">
    <property type="match status" value="1"/>
</dbReference>
<feature type="compositionally biased region" description="Polar residues" evidence="7">
    <location>
        <begin position="108"/>
        <end position="119"/>
    </location>
</feature>
<dbReference type="InterPro" id="IPR000772">
    <property type="entry name" value="Ricin_B_lectin"/>
</dbReference>
<evidence type="ECO:0000313" key="11">
    <source>
        <dbReference type="Proteomes" id="UP000199039"/>
    </source>
</evidence>
<keyword evidence="2" id="KW-0645">Protease</keyword>
<dbReference type="GO" id="GO:0030246">
    <property type="term" value="F:carbohydrate binding"/>
    <property type="evidence" value="ECO:0007669"/>
    <property type="project" value="UniProtKB-KW"/>
</dbReference>
<evidence type="ECO:0000259" key="9">
    <source>
        <dbReference type="PROSITE" id="PS51694"/>
    </source>
</evidence>
<dbReference type="PROSITE" id="PS51694">
    <property type="entry name" value="PEPTIDASE_M66"/>
    <property type="match status" value="1"/>
</dbReference>
<sequence>MHRPTRFAKNWIPLSIAGALVLGVGACAANSSQDASSGPSEASTSATSDAPDMAAQGVLAANGSAADGTSPATAPGQAEPEGSDTGILPGGGSSHKVEDEEAVVNVKRNASNANATEQATVAAPVNSAPDSSTEPSVSPTAAPEATAAPKPAAAPEVTAAPEPTAAPKPKPTAAPSPAPAPILAAPATTTPSATYDLSTLPSLGFFDTTATGAARALRNDLSGALSGQVQFAQSHTIDASGNTAKKMPTLVTSREALLLFSPEKVANSVSVEVSINGVVINTIALADPTQIPRSDMVITGTREDVVYTRKAWTTTLPYDVMKSGLSLKFTTDTRETGVLAADKFEFAAPKELIISSIELGMLTAAPTSTDHYMLNEPEKAGSDYFQTVPVAKMIVAKYETVSLDKVIVSTADKAGKIYTDASADTGGVYAGDMRENVGKAQVSTGINQANFGTSSSPMDQKQPGTFNERIIHHSAGLYVNGVQKHGLSGGNGMATLYSSWGNEFSHELGHSYGLGHYPGVNNALTGDAKVINATQNSESGWGYIAYRDRMRSNLAGGSAFLPAGFDVNGDPFAQNYQGIYNYNRDSMAGGWVTSTLSKYTHYTGYSADIIQRGLKTVVPDLAYPSGYRDWDAANGKYVDAKVLNQAFSSPKPSKVGVPVFTLLGGYNPSNEANTLMYPAFRSNYGNVFTPAAGAVDTSTVSSTRQCWISVTFADAHVENTALLATDGVKQFNINIADADKPTDKPTDASINCRTGGVTTQLGNAITIATDLAPMAPAVVIGEEQGYKALRAVEIVELDASLQKLVGSAVPVLPTTAALQLSSWESDLTGLSASSLAVLERIRLQQAAADAVETFVATNKTALAAGDSAVKAGLVDVLTANGMTESDSVVLPKGAALTIDNGRCLTVDDISGTHSVVATATSKLCADGDEQRWVMDVRGAIHNVALPGLCLTAATPATLTKCSTATASQVWTWESDGHLKSATSSYLDLYKHLTPSTPGMYPRTTGANQIWKGLTTSSNPVLVTLSPATLALLRSLRLDVVA</sequence>
<dbReference type="Pfam" id="PF12561">
    <property type="entry name" value="TagA"/>
    <property type="match status" value="1"/>
</dbReference>
<keyword evidence="5" id="KW-0862">Zinc</keyword>
<evidence type="ECO:0000256" key="8">
    <source>
        <dbReference type="SAM" id="SignalP"/>
    </source>
</evidence>
<dbReference type="PROSITE" id="PS51257">
    <property type="entry name" value="PROKAR_LIPOPROTEIN"/>
    <property type="match status" value="1"/>
</dbReference>
<evidence type="ECO:0000256" key="6">
    <source>
        <dbReference type="ARBA" id="ARBA00023049"/>
    </source>
</evidence>
<dbReference type="InterPro" id="IPR019503">
    <property type="entry name" value="Peptidase_M66_dom"/>
</dbReference>
<dbReference type="GO" id="GO:0046872">
    <property type="term" value="F:metal ion binding"/>
    <property type="evidence" value="ECO:0007669"/>
    <property type="project" value="UniProtKB-KW"/>
</dbReference>
<dbReference type="InterPro" id="IPR022218">
    <property type="entry name" value="TagA_dom"/>
</dbReference>
<evidence type="ECO:0000256" key="3">
    <source>
        <dbReference type="ARBA" id="ARBA00022723"/>
    </source>
</evidence>
<accession>A0A1G6GZW6</accession>
<keyword evidence="10" id="KW-0430">Lectin</keyword>
<dbReference type="EMBL" id="FMYH01000001">
    <property type="protein sequence ID" value="SDB87491.1"/>
    <property type="molecule type" value="Genomic_DNA"/>
</dbReference>
<dbReference type="InterPro" id="IPR051256">
    <property type="entry name" value="Dictomallein"/>
</dbReference>
<dbReference type="Gene3D" id="2.80.10.50">
    <property type="match status" value="1"/>
</dbReference>
<dbReference type="SUPFAM" id="SSF50370">
    <property type="entry name" value="Ricin B-like lectins"/>
    <property type="match status" value="1"/>
</dbReference>
<evidence type="ECO:0000313" key="10">
    <source>
        <dbReference type="EMBL" id="SDB87491.1"/>
    </source>
</evidence>